<evidence type="ECO:0000313" key="12">
    <source>
        <dbReference type="Proteomes" id="UP000054928"/>
    </source>
</evidence>
<dbReference type="SUPFAM" id="SSF55486">
    <property type="entry name" value="Metalloproteases ('zincins'), catalytic domain"/>
    <property type="match status" value="1"/>
</dbReference>
<organism evidence="11 12">
    <name type="scientific">Plasmopara halstedii</name>
    <name type="common">Downy mildew of sunflower</name>
    <dbReference type="NCBI Taxonomy" id="4781"/>
    <lineage>
        <taxon>Eukaryota</taxon>
        <taxon>Sar</taxon>
        <taxon>Stramenopiles</taxon>
        <taxon>Oomycota</taxon>
        <taxon>Peronosporomycetes</taxon>
        <taxon>Peronosporales</taxon>
        <taxon>Peronosporaceae</taxon>
        <taxon>Plasmopara</taxon>
    </lineage>
</organism>
<evidence type="ECO:0000256" key="5">
    <source>
        <dbReference type="ARBA" id="ARBA00022801"/>
    </source>
</evidence>
<keyword evidence="3 11" id="KW-0645">Protease</keyword>
<dbReference type="AlphaFoldDB" id="A0A0P1AR00"/>
<evidence type="ECO:0000259" key="10">
    <source>
        <dbReference type="Pfam" id="PF05649"/>
    </source>
</evidence>
<keyword evidence="6" id="KW-0862">Zinc</keyword>
<name>A0A0P1AR00_PLAHL</name>
<evidence type="ECO:0000256" key="8">
    <source>
        <dbReference type="SAM" id="Phobius"/>
    </source>
</evidence>
<feature type="domain" description="Peptidase M13 N-terminal" evidence="10">
    <location>
        <begin position="69"/>
        <end position="173"/>
    </location>
</feature>
<dbReference type="InterPro" id="IPR000718">
    <property type="entry name" value="Peptidase_M13"/>
</dbReference>
<dbReference type="InterPro" id="IPR008753">
    <property type="entry name" value="Peptidase_M13_N"/>
</dbReference>
<dbReference type="GO" id="GO:0016485">
    <property type="term" value="P:protein processing"/>
    <property type="evidence" value="ECO:0007669"/>
    <property type="project" value="TreeGrafter"/>
</dbReference>
<keyword evidence="5" id="KW-0378">Hydrolase</keyword>
<sequence>MTREAQISRYTFLRTVVGFWSLSGLFAFFFFSAIVRSDPVQSHRRLHTSDWAKSFPQDVVAHMDLTVDPCDDFYEFSCGAWLDQLEIPDNKSSFSLSFTTVNDENDKVLKEVMGQGWPLIGELYESCMNFSNTSDPVADKASLMALAPGLQRISAATTKEGLFHLAGNLSRAGPVFLTGRGYHYLIANTIWTRKRLNPDSADALAVAVSRFEKKLAEFHVPKEDLQDPLATYNRMSAAKAVRLYPLLFSQYVDGNGILKGLLANKTDVIVETPTYFQHVEELVASESVTLDVLKAVLQYQYIHAEAGLLSAPYYHASFSFFGQKLHGQKTPVERWRKCVDHVASSFPELVGKYYTLARFDKESEKAASDLVTQIQVSLKHELGQLDWLDASTRKAALDKLKKMANLIGHSTHSEHFTFQLRSDVSLLENSRIISEYEFAKHVARIGGPVDRTEWAMTSATANAYYEMTANQIVLPAGILQSPFFSRSRHPARNFGSIGSVIGHELTHGFDAQGRYYAGDGNLQDWWSNDTAKEFEKRTDCLVAQYDKYEMPSYFTKNKILGHVNGNYTLSENIADNGGVKLAFAAYHASMNSGAKQSSENEEKLAGNAADQLFFVSFAQTFCSKSRDASIINQLASDPHTPGRWRINGVASNSRDFAKVFMCPAGSPMNPKTKCQLW</sequence>
<comment type="cofactor">
    <cofactor evidence="1">
        <name>Zn(2+)</name>
        <dbReference type="ChEBI" id="CHEBI:29105"/>
    </cofactor>
</comment>
<dbReference type="PRINTS" id="PR00786">
    <property type="entry name" value="NEPRILYSIN"/>
</dbReference>
<dbReference type="STRING" id="4781.A0A0P1AR00"/>
<evidence type="ECO:0000256" key="6">
    <source>
        <dbReference type="ARBA" id="ARBA00022833"/>
    </source>
</evidence>
<dbReference type="PROSITE" id="PS51885">
    <property type="entry name" value="NEPRILYSIN"/>
    <property type="match status" value="1"/>
</dbReference>
<feature type="domain" description="Peptidase M13 N-terminal" evidence="10">
    <location>
        <begin position="197"/>
        <end position="409"/>
    </location>
</feature>
<keyword evidence="8" id="KW-0472">Membrane</keyword>
<keyword evidence="8" id="KW-0812">Transmembrane</keyword>
<dbReference type="InterPro" id="IPR018497">
    <property type="entry name" value="Peptidase_M13_C"/>
</dbReference>
<evidence type="ECO:0000313" key="11">
    <source>
        <dbReference type="EMBL" id="CEG43911.1"/>
    </source>
</evidence>
<dbReference type="InterPro" id="IPR024079">
    <property type="entry name" value="MetalloPept_cat_dom_sf"/>
</dbReference>
<evidence type="ECO:0000259" key="9">
    <source>
        <dbReference type="Pfam" id="PF01431"/>
    </source>
</evidence>
<dbReference type="EMBL" id="CCYD01000810">
    <property type="protein sequence ID" value="CEG43911.1"/>
    <property type="molecule type" value="Genomic_DNA"/>
</dbReference>
<dbReference type="PANTHER" id="PTHR11733:SF167">
    <property type="entry name" value="FI17812P1-RELATED"/>
    <property type="match status" value="1"/>
</dbReference>
<dbReference type="OrthoDB" id="6475849at2759"/>
<comment type="similarity">
    <text evidence="2">Belongs to the peptidase M13 family.</text>
</comment>
<feature type="domain" description="Peptidase M13 C-terminal" evidence="9">
    <location>
        <begin position="462"/>
        <end position="676"/>
    </location>
</feature>
<keyword evidence="12" id="KW-1185">Reference proteome</keyword>
<dbReference type="Proteomes" id="UP000054928">
    <property type="component" value="Unassembled WGS sequence"/>
</dbReference>
<accession>A0A0P1AR00</accession>
<feature type="transmembrane region" description="Helical" evidence="8">
    <location>
        <begin position="12"/>
        <end position="35"/>
    </location>
</feature>
<dbReference type="Gene3D" id="3.40.390.10">
    <property type="entry name" value="Collagenase (Catalytic Domain)"/>
    <property type="match status" value="2"/>
</dbReference>
<dbReference type="RefSeq" id="XP_024580280.1">
    <property type="nucleotide sequence ID" value="XM_024729954.1"/>
</dbReference>
<dbReference type="GO" id="GO:0005886">
    <property type="term" value="C:plasma membrane"/>
    <property type="evidence" value="ECO:0007669"/>
    <property type="project" value="TreeGrafter"/>
</dbReference>
<keyword evidence="8" id="KW-1133">Transmembrane helix</keyword>
<protein>
    <submittedName>
        <fullName evidence="11">Endothelin-converting metalloprotease family</fullName>
    </submittedName>
</protein>
<evidence type="ECO:0000256" key="4">
    <source>
        <dbReference type="ARBA" id="ARBA00022723"/>
    </source>
</evidence>
<dbReference type="GeneID" id="36409250"/>
<evidence type="ECO:0000256" key="2">
    <source>
        <dbReference type="ARBA" id="ARBA00007357"/>
    </source>
</evidence>
<dbReference type="GO" id="GO:0046872">
    <property type="term" value="F:metal ion binding"/>
    <property type="evidence" value="ECO:0007669"/>
    <property type="project" value="UniProtKB-KW"/>
</dbReference>
<dbReference type="Pfam" id="PF01431">
    <property type="entry name" value="Peptidase_M13"/>
    <property type="match status" value="1"/>
</dbReference>
<reference evidence="12" key="1">
    <citation type="submission" date="2014-09" db="EMBL/GenBank/DDBJ databases">
        <authorList>
            <person name="Sharma Rahul"/>
            <person name="Thines Marco"/>
        </authorList>
    </citation>
    <scope>NUCLEOTIDE SEQUENCE [LARGE SCALE GENOMIC DNA]</scope>
</reference>
<proteinExistence type="inferred from homology"/>
<dbReference type="CDD" id="cd08662">
    <property type="entry name" value="M13"/>
    <property type="match status" value="1"/>
</dbReference>
<evidence type="ECO:0000256" key="7">
    <source>
        <dbReference type="ARBA" id="ARBA00023049"/>
    </source>
</evidence>
<dbReference type="PANTHER" id="PTHR11733">
    <property type="entry name" value="ZINC METALLOPROTEASE FAMILY M13 NEPRILYSIN-RELATED"/>
    <property type="match status" value="1"/>
</dbReference>
<evidence type="ECO:0000256" key="1">
    <source>
        <dbReference type="ARBA" id="ARBA00001947"/>
    </source>
</evidence>
<dbReference type="OMA" id="DDAPNYG"/>
<keyword evidence="4" id="KW-0479">Metal-binding</keyword>
<dbReference type="GO" id="GO:0004222">
    <property type="term" value="F:metalloendopeptidase activity"/>
    <property type="evidence" value="ECO:0007669"/>
    <property type="project" value="InterPro"/>
</dbReference>
<evidence type="ECO:0000256" key="3">
    <source>
        <dbReference type="ARBA" id="ARBA00022670"/>
    </source>
</evidence>
<dbReference type="Pfam" id="PF05649">
    <property type="entry name" value="Peptidase_M13_N"/>
    <property type="match status" value="2"/>
</dbReference>
<keyword evidence="7 11" id="KW-0482">Metalloprotease</keyword>